<evidence type="ECO:0000259" key="4">
    <source>
        <dbReference type="PROSITE" id="PS51722"/>
    </source>
</evidence>
<dbReference type="PANTHER" id="PTHR42908:SF8">
    <property type="entry name" value="TR-TYPE G DOMAIN-CONTAINING PROTEIN"/>
    <property type="match status" value="1"/>
</dbReference>
<protein>
    <recommendedName>
        <fullName evidence="3">Large ribosomal subunit assembly factor BipA</fullName>
        <ecNumber evidence="3">3.6.5.-</ecNumber>
    </recommendedName>
    <alternativeName>
        <fullName evidence="3">GTP-binding protein BipA</fullName>
    </alternativeName>
</protein>
<dbReference type="Pfam" id="PF00009">
    <property type="entry name" value="GTP_EFTU"/>
    <property type="match status" value="1"/>
</dbReference>
<dbReference type="NCBIfam" id="TIGR00231">
    <property type="entry name" value="small_GTP"/>
    <property type="match status" value="1"/>
</dbReference>
<dbReference type="SUPFAM" id="SSF52540">
    <property type="entry name" value="P-loop containing nucleoside triphosphate hydrolases"/>
    <property type="match status" value="1"/>
</dbReference>
<feature type="domain" description="Tr-type G" evidence="4">
    <location>
        <begin position="34"/>
        <end position="230"/>
    </location>
</feature>
<dbReference type="InterPro" id="IPR047043">
    <property type="entry name" value="BipA_III"/>
</dbReference>
<accession>A0ABP2HXQ4</accession>
<evidence type="ECO:0000313" key="5">
    <source>
        <dbReference type="EMBL" id="EFB91996.1"/>
    </source>
</evidence>
<comment type="function">
    <text evidence="3">A 50S ribosomal subunit assembly protein with GTPase activity, required for 50S subunit assembly at low temperatures, may also play a role in translation. Binds GTP and analogs. Binds the 70S ribosome between the 30S and 50S subunits, in a similar position as ribosome-bound EF-G; it contacts a number of ribosomal proteins, both rRNAs and the A-site tRNA.</text>
</comment>
<dbReference type="SUPFAM" id="SSF50447">
    <property type="entry name" value="Translation proteins"/>
    <property type="match status" value="1"/>
</dbReference>
<dbReference type="InterPro" id="IPR047041">
    <property type="entry name" value="BipA_GTP-bd_dom"/>
</dbReference>
<keyword evidence="3" id="KW-0690">Ribosome biogenesis</keyword>
<dbReference type="Proteomes" id="UP000006462">
    <property type="component" value="Unassembled WGS sequence"/>
</dbReference>
<dbReference type="InterPro" id="IPR027417">
    <property type="entry name" value="P-loop_NTPase"/>
</dbReference>
<keyword evidence="1 3" id="KW-0547">Nucleotide-binding</keyword>
<comment type="subunit">
    <text evidence="3">Monomer.</text>
</comment>
<sequence>MYFRGICGIIHFLKGIFQQQQSGKVRSILMYSVDKIRNLAIVAHIDHGKTTLIDSIFRGAHTFRENAQIAERVMDSGELERERGITITSKHCTVEWNGYLINIIDTPGHADFSGEVERVLSMVDSVLLLVDANEGPMPQTRYVLSRALAMGLKPIVIINKVDRPAATPYQALEKTFDLFLELGATDEQADFPVLYGSGLSGWLVRDLEKDAHEGMDALFQTIVDRVPPPPATADKPFLMQVSTLAWNDYVGQIACGRVVAGTLHKNDAFVHSRTKWIDENDRKKGWETVSSNQEKAVHLWVTRGLERVEVDEVFAGDIVWLSGPKSISIGDTMASEALNGETLHPLDIEEPTVSMFFLVNNSPFAGRDGAPLTLRQLKARLERECQTNVALRVEDLGRPDGLKVSGRGELQMAILVEQMLREGSELCVSRPEVITKTDESGHLLEPIEQLIVDVPEAYQGVVIEKLAGRKAEMISMNNLSTGTVRMEFDIPTRGLLGYRNTFLTDTRGLGIMSSRFRGYDLWRGEVVSRNRGSMVSMDTGTATSYQLENLQERGTLFISPGAEVYAGEVIGEHSRPNDIPCNPTKRKAQTNYRSSTKEMGIHLDVPRTIVLDRALEWIADDELVEATPKEVRIRKTILDMTERKKAEKIKNEA</sequence>
<evidence type="ECO:0000256" key="1">
    <source>
        <dbReference type="ARBA" id="ARBA00022741"/>
    </source>
</evidence>
<keyword evidence="2 3" id="KW-0342">GTP-binding</keyword>
<dbReference type="SMART" id="SM00838">
    <property type="entry name" value="EFG_C"/>
    <property type="match status" value="1"/>
</dbReference>
<comment type="similarity">
    <text evidence="3">Belongs to the TRAFAC class translation factor GTPase superfamily. Classic translation factor GTPase family. BipA subfamily.</text>
</comment>
<dbReference type="Gene3D" id="2.40.50.250">
    <property type="entry name" value="bipa protein"/>
    <property type="match status" value="1"/>
</dbReference>
<evidence type="ECO:0000256" key="3">
    <source>
        <dbReference type="HAMAP-Rule" id="MF_00849"/>
    </source>
</evidence>
<dbReference type="PROSITE" id="PS00301">
    <property type="entry name" value="G_TR_1"/>
    <property type="match status" value="1"/>
</dbReference>
<organism evidence="5 6">
    <name type="scientific">Pyramidobacter piscolens W5455</name>
    <dbReference type="NCBI Taxonomy" id="352165"/>
    <lineage>
        <taxon>Bacteria</taxon>
        <taxon>Thermotogati</taxon>
        <taxon>Synergistota</taxon>
        <taxon>Synergistia</taxon>
        <taxon>Synergistales</taxon>
        <taxon>Dethiosulfovibrionaceae</taxon>
        <taxon>Pyramidobacter</taxon>
    </lineage>
</organism>
<gene>
    <name evidence="5" type="primary">typA</name>
    <name evidence="3" type="synonym">bipA</name>
    <name evidence="5" type="ORF">HMPREF7215_0453</name>
</gene>
<dbReference type="PANTHER" id="PTHR42908">
    <property type="entry name" value="TRANSLATION ELONGATION FACTOR-RELATED"/>
    <property type="match status" value="1"/>
</dbReference>
<dbReference type="Pfam" id="PF22042">
    <property type="entry name" value="EF-G_D2"/>
    <property type="match status" value="1"/>
</dbReference>
<dbReference type="InterPro" id="IPR005225">
    <property type="entry name" value="Small_GTP-bd"/>
</dbReference>
<dbReference type="EC" id="3.6.5.-" evidence="3"/>
<keyword evidence="3" id="KW-0963">Cytoplasm</keyword>
<feature type="binding site" evidence="3">
    <location>
        <begin position="159"/>
        <end position="162"/>
    </location>
    <ligand>
        <name>GTP</name>
        <dbReference type="ChEBI" id="CHEBI:37565"/>
    </ligand>
</feature>
<dbReference type="InterPro" id="IPR035651">
    <property type="entry name" value="BipA_V"/>
</dbReference>
<dbReference type="PRINTS" id="PR00315">
    <property type="entry name" value="ELONGATNFCT"/>
</dbReference>
<dbReference type="CDD" id="cd01891">
    <property type="entry name" value="TypA_BipA"/>
    <property type="match status" value="1"/>
</dbReference>
<dbReference type="InterPro" id="IPR053905">
    <property type="entry name" value="EF-G-like_DII"/>
</dbReference>
<dbReference type="NCBIfam" id="TIGR01394">
    <property type="entry name" value="TypA_BipA"/>
    <property type="match status" value="1"/>
</dbReference>
<feature type="binding site" evidence="3">
    <location>
        <begin position="46"/>
        <end position="51"/>
    </location>
    <ligand>
        <name>GTP</name>
        <dbReference type="ChEBI" id="CHEBI:37565"/>
    </ligand>
</feature>
<evidence type="ECO:0000256" key="2">
    <source>
        <dbReference type="ARBA" id="ARBA00023134"/>
    </source>
</evidence>
<proteinExistence type="inferred from homology"/>
<reference evidence="5 6" key="1">
    <citation type="submission" date="2009-12" db="EMBL/GenBank/DDBJ databases">
        <authorList>
            <person name="Shrivastava S."/>
            <person name="Madupu R."/>
            <person name="Durkin A.S."/>
            <person name="Torralba M."/>
            <person name="Methe B."/>
            <person name="Sutton G.G."/>
            <person name="Strausberg R.L."/>
            <person name="Nelson K.E."/>
        </authorList>
    </citation>
    <scope>NUCLEOTIDE SEQUENCE [LARGE SCALE GENOMIC DNA]</scope>
    <source>
        <strain evidence="5 6">W5455</strain>
    </source>
</reference>
<dbReference type="CDD" id="cd16263">
    <property type="entry name" value="BipA_III"/>
    <property type="match status" value="1"/>
</dbReference>
<dbReference type="CDD" id="cd03710">
    <property type="entry name" value="BipA_TypA_C"/>
    <property type="match status" value="1"/>
</dbReference>
<dbReference type="InterPro" id="IPR048876">
    <property type="entry name" value="BipA_C"/>
</dbReference>
<keyword evidence="3" id="KW-0378">Hydrolase</keyword>
<name>A0ABP2HXQ4_9BACT</name>
<dbReference type="Pfam" id="PF00679">
    <property type="entry name" value="EFG_C"/>
    <property type="match status" value="1"/>
</dbReference>
<dbReference type="InterPro" id="IPR000795">
    <property type="entry name" value="T_Tr_GTP-bd_dom"/>
</dbReference>
<dbReference type="HAMAP" id="MF_00849">
    <property type="entry name" value="BipA"/>
    <property type="match status" value="1"/>
</dbReference>
<keyword evidence="3" id="KW-0820">tRNA-binding</keyword>
<dbReference type="Gene3D" id="3.30.70.870">
    <property type="entry name" value="Elongation Factor G (Translational Gtpase), domain 3"/>
    <property type="match status" value="1"/>
</dbReference>
<dbReference type="InterPro" id="IPR042116">
    <property type="entry name" value="TypA/BipA_C"/>
</dbReference>
<dbReference type="Pfam" id="PF21018">
    <property type="entry name" value="BipA_C"/>
    <property type="match status" value="1"/>
</dbReference>
<keyword evidence="3" id="KW-0699">rRNA-binding</keyword>
<dbReference type="SUPFAM" id="SSF54980">
    <property type="entry name" value="EF-G C-terminal domain-like"/>
    <property type="match status" value="2"/>
</dbReference>
<dbReference type="Gene3D" id="3.40.50.300">
    <property type="entry name" value="P-loop containing nucleotide triphosphate hydrolases"/>
    <property type="match status" value="1"/>
</dbReference>
<dbReference type="InterPro" id="IPR031157">
    <property type="entry name" value="G_TR_CS"/>
</dbReference>
<keyword evidence="6" id="KW-1185">Reference proteome</keyword>
<dbReference type="InterPro" id="IPR035647">
    <property type="entry name" value="EFG_III/V"/>
</dbReference>
<dbReference type="Gene3D" id="2.40.30.10">
    <property type="entry name" value="Translation factors"/>
    <property type="match status" value="1"/>
</dbReference>
<evidence type="ECO:0000313" key="6">
    <source>
        <dbReference type="Proteomes" id="UP000006462"/>
    </source>
</evidence>
<dbReference type="InterPro" id="IPR006298">
    <property type="entry name" value="BipA"/>
</dbReference>
<dbReference type="PROSITE" id="PS51722">
    <property type="entry name" value="G_TR_2"/>
    <property type="match status" value="1"/>
</dbReference>
<dbReference type="InterPro" id="IPR009000">
    <property type="entry name" value="Transl_B-barrel_sf"/>
</dbReference>
<dbReference type="EMBL" id="ADFP01000009">
    <property type="protein sequence ID" value="EFB91996.1"/>
    <property type="molecule type" value="Genomic_DNA"/>
</dbReference>
<dbReference type="InterPro" id="IPR000640">
    <property type="entry name" value="EFG_V-like"/>
</dbReference>
<comment type="catalytic activity">
    <reaction evidence="3">
        <text>GTP + H2O = GDP + phosphate + H(+)</text>
        <dbReference type="Rhea" id="RHEA:19669"/>
        <dbReference type="ChEBI" id="CHEBI:15377"/>
        <dbReference type="ChEBI" id="CHEBI:15378"/>
        <dbReference type="ChEBI" id="CHEBI:37565"/>
        <dbReference type="ChEBI" id="CHEBI:43474"/>
        <dbReference type="ChEBI" id="CHEBI:58189"/>
    </reaction>
</comment>
<keyword evidence="3" id="KW-0694">RNA-binding</keyword>
<comment type="subcellular location">
    <subcellularLocation>
        <location evidence="3">Cytoplasm</location>
    </subcellularLocation>
    <text evidence="3">Binds to ribosomes.</text>
</comment>
<dbReference type="Gene3D" id="3.30.70.240">
    <property type="match status" value="1"/>
</dbReference>
<comment type="caution">
    <text evidence="5">The sequence shown here is derived from an EMBL/GenBank/DDBJ whole genome shotgun (WGS) entry which is preliminary data.</text>
</comment>